<evidence type="ECO:0000256" key="3">
    <source>
        <dbReference type="ARBA" id="ARBA00038938"/>
    </source>
</evidence>
<evidence type="ECO:0000256" key="1">
    <source>
        <dbReference type="ARBA" id="ARBA00022727"/>
    </source>
</evidence>
<protein>
    <recommendedName>
        <fullName evidence="4">dCMP deaminase</fullName>
        <ecNumber evidence="3">3.5.4.12</ecNumber>
    </recommendedName>
    <alternativeName>
        <fullName evidence="4">dCMP deaminase</fullName>
    </alternativeName>
</protein>
<evidence type="ECO:0000313" key="7">
    <source>
        <dbReference type="Proteomes" id="UP001168821"/>
    </source>
</evidence>
<proteinExistence type="predicted"/>
<evidence type="ECO:0000259" key="5">
    <source>
        <dbReference type="Pfam" id="PF00383"/>
    </source>
</evidence>
<evidence type="ECO:0000256" key="2">
    <source>
        <dbReference type="ARBA" id="ARBA00022801"/>
    </source>
</evidence>
<dbReference type="InterPro" id="IPR015517">
    <property type="entry name" value="dCMP_deaminase-rel"/>
</dbReference>
<reference evidence="6" key="1">
    <citation type="journal article" date="2023" name="G3 (Bethesda)">
        <title>Whole genome assemblies of Zophobas morio and Tenebrio molitor.</title>
        <authorList>
            <person name="Kaur S."/>
            <person name="Stinson S.A."/>
            <person name="diCenzo G.C."/>
        </authorList>
    </citation>
    <scope>NUCLEOTIDE SEQUENCE</scope>
    <source>
        <strain evidence="6">QUZm001</strain>
    </source>
</reference>
<keyword evidence="7" id="KW-1185">Reference proteome</keyword>
<dbReference type="AlphaFoldDB" id="A0AA38MJY1"/>
<sequence length="171" mass="19604">MNSNIEDYLKNSENNVDTTSCTNDKGEKRSDYLAWDEYFMAVTFLEIRRSENTDITDAAIILNRRQIIVSMESSSASKEESNGESYINHAEYKALRKIQEGTVMYCTSFPCVKCAEVIVSSGIEELIYYQDNVNSDDAREVLKQGGVSYRQFVNNRKIIEIDFSQYDDDCS</sequence>
<dbReference type="Pfam" id="PF00383">
    <property type="entry name" value="dCMP_cyt_deam_1"/>
    <property type="match status" value="1"/>
</dbReference>
<dbReference type="GO" id="GO:0005737">
    <property type="term" value="C:cytoplasm"/>
    <property type="evidence" value="ECO:0007669"/>
    <property type="project" value="TreeGrafter"/>
</dbReference>
<dbReference type="InterPro" id="IPR002125">
    <property type="entry name" value="CMP_dCMP_dom"/>
</dbReference>
<keyword evidence="1" id="KW-0545">Nucleotide biosynthesis</keyword>
<evidence type="ECO:0000313" key="6">
    <source>
        <dbReference type="EMBL" id="KAJ3658839.1"/>
    </source>
</evidence>
<name>A0AA38MJY1_9CUCU</name>
<dbReference type="InterPro" id="IPR016193">
    <property type="entry name" value="Cytidine_deaminase-like"/>
</dbReference>
<dbReference type="GO" id="GO:0004132">
    <property type="term" value="F:dCMP deaminase activity"/>
    <property type="evidence" value="ECO:0007669"/>
    <property type="project" value="TreeGrafter"/>
</dbReference>
<feature type="domain" description="CMP/dCMP-type deaminase" evidence="5">
    <location>
        <begin position="34"/>
        <end position="129"/>
    </location>
</feature>
<organism evidence="6 7">
    <name type="scientific">Zophobas morio</name>
    <dbReference type="NCBI Taxonomy" id="2755281"/>
    <lineage>
        <taxon>Eukaryota</taxon>
        <taxon>Metazoa</taxon>
        <taxon>Ecdysozoa</taxon>
        <taxon>Arthropoda</taxon>
        <taxon>Hexapoda</taxon>
        <taxon>Insecta</taxon>
        <taxon>Pterygota</taxon>
        <taxon>Neoptera</taxon>
        <taxon>Endopterygota</taxon>
        <taxon>Coleoptera</taxon>
        <taxon>Polyphaga</taxon>
        <taxon>Cucujiformia</taxon>
        <taxon>Tenebrionidae</taxon>
        <taxon>Zophobas</taxon>
    </lineage>
</organism>
<keyword evidence="2" id="KW-0378">Hydrolase</keyword>
<dbReference type="EMBL" id="JALNTZ010000003">
    <property type="protein sequence ID" value="KAJ3658839.1"/>
    <property type="molecule type" value="Genomic_DNA"/>
</dbReference>
<accession>A0AA38MJY1</accession>
<dbReference type="Gene3D" id="3.40.140.10">
    <property type="entry name" value="Cytidine Deaminase, domain 2"/>
    <property type="match status" value="1"/>
</dbReference>
<dbReference type="SUPFAM" id="SSF53927">
    <property type="entry name" value="Cytidine deaminase-like"/>
    <property type="match status" value="1"/>
</dbReference>
<evidence type="ECO:0000256" key="4">
    <source>
        <dbReference type="ARBA" id="ARBA00041763"/>
    </source>
</evidence>
<dbReference type="PANTHER" id="PTHR11086:SF18">
    <property type="entry name" value="DEOXYCYTIDYLATE DEAMINASE"/>
    <property type="match status" value="1"/>
</dbReference>
<comment type="caution">
    <text evidence="6">The sequence shown here is derived from an EMBL/GenBank/DDBJ whole genome shotgun (WGS) entry which is preliminary data.</text>
</comment>
<dbReference type="PANTHER" id="PTHR11086">
    <property type="entry name" value="DEOXYCYTIDYLATE DEAMINASE-RELATED"/>
    <property type="match status" value="1"/>
</dbReference>
<gene>
    <name evidence="6" type="ORF">Zmor_010559</name>
</gene>
<dbReference type="Proteomes" id="UP001168821">
    <property type="component" value="Unassembled WGS sequence"/>
</dbReference>
<dbReference type="EC" id="3.5.4.12" evidence="3"/>